<proteinExistence type="inferred from homology"/>
<dbReference type="PANTHER" id="PTHR10353">
    <property type="entry name" value="GLYCOSYL HYDROLASE"/>
    <property type="match status" value="1"/>
</dbReference>
<dbReference type="GO" id="GO:0008422">
    <property type="term" value="F:beta-glucosidase activity"/>
    <property type="evidence" value="ECO:0007669"/>
    <property type="project" value="TreeGrafter"/>
</dbReference>
<keyword evidence="7" id="KW-1185">Reference proteome</keyword>
<sequence>MARGSMRWAPPAALAALCLATAAAAQVVAPAPPPPCVVPTPAPVVAPLCAVVTPAPEGAPPVAAPTVAAPPPAPAVPAAPPAVGPGAKAFPPGFLWGTATSSYQIEGAINEGGRGPSIWDTFCKQPGAVVNGECGTVATDHYHKYEEDLDLLVALGVKVYRFSIAWSRLYPNGETAGEPLPEGVAFYNNLIDGLVRRNITPAATLYHWDLPAALEHWAVESPKRDNLINAFGHYSRTCFRLYGDRVKHWLTLNEPWVAAIIGHVVGEHAPGHKEKPGTEGYVAAHALLLGHLRSARIYKGEFQAAQRGLVGLTLNSDWHIPFDAADPADVEAAARNTEFVLGHFAHPIFGAGDYPPRMKAIVGNRLPAFTAAEVAGLKGSADFFGLNHYTTRRVKAQAPWAPPEGNYWADILTEDKPDPAWSQTDMAWSVVPSGFKALLVHIQETYAPAGGIWVMENGLAAAGETSAAALNATAAVERQSFFSGYLGAMQEAITEGADVRAYCIWSLLDNFEWAFGYDKRFGIVWVDFTDAARKRTPKPIFGWYQQVIAANAVGA</sequence>
<dbReference type="FunFam" id="3.20.20.80:FF:000041">
    <property type="entry name" value="Beta-glucosidase 7"/>
    <property type="match status" value="1"/>
</dbReference>
<keyword evidence="5" id="KW-0732">Signal</keyword>
<dbReference type="GO" id="GO:0005975">
    <property type="term" value="P:carbohydrate metabolic process"/>
    <property type="evidence" value="ECO:0007669"/>
    <property type="project" value="InterPro"/>
</dbReference>
<dbReference type="PRINTS" id="PR00131">
    <property type="entry name" value="GLHYDRLASE1"/>
</dbReference>
<dbReference type="AlphaFoldDB" id="A0A1X6PL00"/>
<evidence type="ECO:0008006" key="8">
    <source>
        <dbReference type="Google" id="ProtNLM"/>
    </source>
</evidence>
<dbReference type="Gene3D" id="3.20.20.80">
    <property type="entry name" value="Glycosidases"/>
    <property type="match status" value="1"/>
</dbReference>
<dbReference type="Pfam" id="PF00232">
    <property type="entry name" value="Glyco_hydro_1"/>
    <property type="match status" value="1"/>
</dbReference>
<dbReference type="SUPFAM" id="SSF51445">
    <property type="entry name" value="(Trans)glycosidases"/>
    <property type="match status" value="1"/>
</dbReference>
<dbReference type="PANTHER" id="PTHR10353:SF36">
    <property type="entry name" value="LP05116P"/>
    <property type="match status" value="1"/>
</dbReference>
<name>A0A1X6PL00_PORUM</name>
<accession>A0A1X6PL00</accession>
<keyword evidence="2" id="KW-0378">Hydrolase</keyword>
<feature type="signal peptide" evidence="5">
    <location>
        <begin position="1"/>
        <end position="25"/>
    </location>
</feature>
<dbReference type="InterPro" id="IPR017853">
    <property type="entry name" value="GH"/>
</dbReference>
<evidence type="ECO:0000256" key="2">
    <source>
        <dbReference type="ARBA" id="ARBA00022801"/>
    </source>
</evidence>
<evidence type="ECO:0000313" key="6">
    <source>
        <dbReference type="EMBL" id="OSX81507.1"/>
    </source>
</evidence>
<dbReference type="EMBL" id="KV918761">
    <property type="protein sequence ID" value="OSX81507.1"/>
    <property type="molecule type" value="Genomic_DNA"/>
</dbReference>
<dbReference type="Proteomes" id="UP000218209">
    <property type="component" value="Unassembled WGS sequence"/>
</dbReference>
<protein>
    <recommendedName>
        <fullName evidence="8">Beta-glucosidase</fullName>
    </recommendedName>
</protein>
<evidence type="ECO:0000256" key="1">
    <source>
        <dbReference type="ARBA" id="ARBA00010838"/>
    </source>
</evidence>
<keyword evidence="3" id="KW-0326">Glycosidase</keyword>
<dbReference type="PROSITE" id="PS00653">
    <property type="entry name" value="GLYCOSYL_HYDROL_F1_2"/>
    <property type="match status" value="1"/>
</dbReference>
<comment type="similarity">
    <text evidence="1 4">Belongs to the glycosyl hydrolase 1 family.</text>
</comment>
<dbReference type="InterPro" id="IPR001360">
    <property type="entry name" value="Glyco_hydro_1"/>
</dbReference>
<evidence type="ECO:0000256" key="5">
    <source>
        <dbReference type="SAM" id="SignalP"/>
    </source>
</evidence>
<evidence type="ECO:0000256" key="3">
    <source>
        <dbReference type="ARBA" id="ARBA00023295"/>
    </source>
</evidence>
<gene>
    <name evidence="6" type="ORF">BU14_0014s0057</name>
</gene>
<evidence type="ECO:0000313" key="7">
    <source>
        <dbReference type="Proteomes" id="UP000218209"/>
    </source>
</evidence>
<evidence type="ECO:0000256" key="4">
    <source>
        <dbReference type="RuleBase" id="RU003690"/>
    </source>
</evidence>
<dbReference type="InterPro" id="IPR033132">
    <property type="entry name" value="GH_1_N_CS"/>
</dbReference>
<dbReference type="OrthoDB" id="65569at2759"/>
<reference evidence="6 7" key="1">
    <citation type="submission" date="2017-03" db="EMBL/GenBank/DDBJ databases">
        <title>WGS assembly of Porphyra umbilicalis.</title>
        <authorList>
            <person name="Brawley S.H."/>
            <person name="Blouin N.A."/>
            <person name="Ficko-Blean E."/>
            <person name="Wheeler G.L."/>
            <person name="Lohr M."/>
            <person name="Goodson H.V."/>
            <person name="Jenkins J.W."/>
            <person name="Blaby-Haas C.E."/>
            <person name="Helliwell K.E."/>
            <person name="Chan C."/>
            <person name="Marriage T."/>
            <person name="Bhattacharya D."/>
            <person name="Klein A.S."/>
            <person name="Badis Y."/>
            <person name="Brodie J."/>
            <person name="Cao Y."/>
            <person name="Collen J."/>
            <person name="Dittami S.M."/>
            <person name="Gachon C.M."/>
            <person name="Green B.R."/>
            <person name="Karpowicz S."/>
            <person name="Kim J.W."/>
            <person name="Kudahl U."/>
            <person name="Lin S."/>
            <person name="Michel G."/>
            <person name="Mittag M."/>
            <person name="Olson B.J."/>
            <person name="Pangilinan J."/>
            <person name="Peng Y."/>
            <person name="Qiu H."/>
            <person name="Shu S."/>
            <person name="Singer J.T."/>
            <person name="Smith A.G."/>
            <person name="Sprecher B.N."/>
            <person name="Wagner V."/>
            <person name="Wang W."/>
            <person name="Wang Z.-Y."/>
            <person name="Yan J."/>
            <person name="Yarish C."/>
            <person name="Zoeuner-Riek S."/>
            <person name="Zhuang Y."/>
            <person name="Zou Y."/>
            <person name="Lindquist E.A."/>
            <person name="Grimwood J."/>
            <person name="Barry K."/>
            <person name="Rokhsar D.S."/>
            <person name="Schmutz J."/>
            <person name="Stiller J.W."/>
            <person name="Grossman A.R."/>
            <person name="Prochnik S.E."/>
        </authorList>
    </citation>
    <scope>NUCLEOTIDE SEQUENCE [LARGE SCALE GENOMIC DNA]</scope>
    <source>
        <strain evidence="6">4086291</strain>
    </source>
</reference>
<organism evidence="6 7">
    <name type="scientific">Porphyra umbilicalis</name>
    <name type="common">Purple laver</name>
    <name type="synonym">Red alga</name>
    <dbReference type="NCBI Taxonomy" id="2786"/>
    <lineage>
        <taxon>Eukaryota</taxon>
        <taxon>Rhodophyta</taxon>
        <taxon>Bangiophyceae</taxon>
        <taxon>Bangiales</taxon>
        <taxon>Bangiaceae</taxon>
        <taxon>Porphyra</taxon>
    </lineage>
</organism>
<feature type="chain" id="PRO_5012010342" description="Beta-glucosidase" evidence="5">
    <location>
        <begin position="26"/>
        <end position="555"/>
    </location>
</feature>